<evidence type="ECO:0000256" key="3">
    <source>
        <dbReference type="ARBA" id="ARBA00023125"/>
    </source>
</evidence>
<dbReference type="EMBL" id="FORT01000001">
    <property type="protein sequence ID" value="SFI94963.1"/>
    <property type="molecule type" value="Genomic_DNA"/>
</dbReference>
<dbReference type="GO" id="GO:0045892">
    <property type="term" value="P:negative regulation of DNA-templated transcription"/>
    <property type="evidence" value="ECO:0007669"/>
    <property type="project" value="InterPro"/>
</dbReference>
<keyword evidence="3" id="KW-0238">DNA-binding</keyword>
<protein>
    <submittedName>
        <fullName evidence="5">Predicted transcriptional regulator</fullName>
    </submittedName>
</protein>
<evidence type="ECO:0000313" key="6">
    <source>
        <dbReference type="Proteomes" id="UP000198915"/>
    </source>
</evidence>
<dbReference type="AlphaFoldDB" id="A0A1I3MDA6"/>
<evidence type="ECO:0000313" key="5">
    <source>
        <dbReference type="EMBL" id="SFI94963.1"/>
    </source>
</evidence>
<dbReference type="InterPro" id="IPR036390">
    <property type="entry name" value="WH_DNA-bd_sf"/>
</dbReference>
<dbReference type="InterPro" id="IPR005650">
    <property type="entry name" value="BlaI_family"/>
</dbReference>
<name>A0A1I3MDA6_9BACL</name>
<dbReference type="PIRSF" id="PIRSF019455">
    <property type="entry name" value="CopR_AtkY"/>
    <property type="match status" value="1"/>
</dbReference>
<dbReference type="InterPro" id="IPR036388">
    <property type="entry name" value="WH-like_DNA-bd_sf"/>
</dbReference>
<keyword evidence="6" id="KW-1185">Reference proteome</keyword>
<dbReference type="Gene3D" id="1.10.10.10">
    <property type="entry name" value="Winged helix-like DNA-binding domain superfamily/Winged helix DNA-binding domain"/>
    <property type="match status" value="1"/>
</dbReference>
<accession>A0A1I3MDA6</accession>
<dbReference type="Proteomes" id="UP000198915">
    <property type="component" value="Unassembled WGS sequence"/>
</dbReference>
<dbReference type="GO" id="GO:0003677">
    <property type="term" value="F:DNA binding"/>
    <property type="evidence" value="ECO:0007669"/>
    <property type="project" value="UniProtKB-KW"/>
</dbReference>
<dbReference type="STRING" id="1884381.SAMN05518846_101587"/>
<evidence type="ECO:0000256" key="4">
    <source>
        <dbReference type="ARBA" id="ARBA00023163"/>
    </source>
</evidence>
<keyword evidence="4" id="KW-0804">Transcription</keyword>
<proteinExistence type="inferred from homology"/>
<evidence type="ECO:0000256" key="1">
    <source>
        <dbReference type="ARBA" id="ARBA00011046"/>
    </source>
</evidence>
<dbReference type="SUPFAM" id="SSF46785">
    <property type="entry name" value="Winged helix' DNA-binding domain"/>
    <property type="match status" value="1"/>
</dbReference>
<comment type="similarity">
    <text evidence="1">Belongs to the BlaI transcriptional regulatory family.</text>
</comment>
<keyword evidence="2" id="KW-0805">Transcription regulation</keyword>
<sequence length="141" mass="16389">MKLQHFKMKESGLNRFFGPLEAKIMEILWDSRELAHELSIKDVQQKLESDKQVNFNTVMTVMNRLVEKGFLEKRAAGRSSLFQPVQSKEDFINNQSKELTHELMEEFGPLAITHMLDELEDADPELLELLEEKINSLKKGK</sequence>
<dbReference type="RefSeq" id="WP_092266444.1">
    <property type="nucleotide sequence ID" value="NZ_BJOE01000045.1"/>
</dbReference>
<gene>
    <name evidence="5" type="ORF">SAMN05518846_101587</name>
</gene>
<reference evidence="6" key="1">
    <citation type="submission" date="2016-10" db="EMBL/GenBank/DDBJ databases">
        <authorList>
            <person name="Varghese N."/>
            <person name="Submissions S."/>
        </authorList>
    </citation>
    <scope>NUCLEOTIDE SEQUENCE [LARGE SCALE GENOMIC DNA]</scope>
    <source>
        <strain evidence="6">OK042</strain>
    </source>
</reference>
<evidence type="ECO:0000256" key="2">
    <source>
        <dbReference type="ARBA" id="ARBA00023015"/>
    </source>
</evidence>
<dbReference type="Pfam" id="PF03965">
    <property type="entry name" value="Penicillinase_R"/>
    <property type="match status" value="1"/>
</dbReference>
<organism evidence="5 6">
    <name type="scientific">Brevibacillus centrosporus</name>
    <dbReference type="NCBI Taxonomy" id="54910"/>
    <lineage>
        <taxon>Bacteria</taxon>
        <taxon>Bacillati</taxon>
        <taxon>Bacillota</taxon>
        <taxon>Bacilli</taxon>
        <taxon>Bacillales</taxon>
        <taxon>Paenibacillaceae</taxon>
        <taxon>Brevibacillus</taxon>
    </lineage>
</organism>